<dbReference type="InterPro" id="IPR001214">
    <property type="entry name" value="SET_dom"/>
</dbReference>
<evidence type="ECO:0000256" key="4">
    <source>
        <dbReference type="ARBA" id="ARBA00022853"/>
    </source>
</evidence>
<feature type="region of interest" description="Disordered" evidence="5">
    <location>
        <begin position="89"/>
        <end position="146"/>
    </location>
</feature>
<feature type="compositionally biased region" description="Basic and acidic residues" evidence="5">
    <location>
        <begin position="98"/>
        <end position="123"/>
    </location>
</feature>
<name>A0A0L0FM60_9EUKA</name>
<dbReference type="CDD" id="cd10529">
    <property type="entry name" value="SET_SETD5-like"/>
    <property type="match status" value="1"/>
</dbReference>
<feature type="compositionally biased region" description="Low complexity" evidence="5">
    <location>
        <begin position="1919"/>
        <end position="1929"/>
    </location>
</feature>
<feature type="compositionally biased region" description="Basic and acidic residues" evidence="5">
    <location>
        <begin position="261"/>
        <end position="275"/>
    </location>
</feature>
<feature type="compositionally biased region" description="Low complexity" evidence="5">
    <location>
        <begin position="1863"/>
        <end position="1877"/>
    </location>
</feature>
<dbReference type="Gene3D" id="3.30.40.10">
    <property type="entry name" value="Zinc/RING finger domain, C3HC4 (zinc finger)"/>
    <property type="match status" value="1"/>
</dbReference>
<evidence type="ECO:0000256" key="1">
    <source>
        <dbReference type="ARBA" id="ARBA00022723"/>
    </source>
</evidence>
<keyword evidence="1" id="KW-0479">Metal-binding</keyword>
<evidence type="ECO:0000259" key="6">
    <source>
        <dbReference type="SMART" id="SM00249"/>
    </source>
</evidence>
<feature type="compositionally biased region" description="Low complexity" evidence="5">
    <location>
        <begin position="1350"/>
        <end position="1361"/>
    </location>
</feature>
<evidence type="ECO:0000313" key="8">
    <source>
        <dbReference type="EMBL" id="KNC77845.1"/>
    </source>
</evidence>
<sequence>GDEPAAAGEEEDQDEGGVTACVCGFEHDDEHMIACDRCNNWQHTVCMGLKPSTVPSIHYCVNCEPRPVDVGRAKAIQSKKAEELKLVEESKKRKREKKIQERIQKDQRREAKRLQKEREKAEAGDNGSDFEDGNIDSDDLQGGVAGNDAMSERTRLLYESEYTQTRGCVLMPKELEDDLSDWTADGRLKGPQGHGGDYMSAGESDDISQSDSTSSEGNGRRIEGDRGPRNRVASNVMSQGGGVVKRLSACVRRYVRKTGRYTDDRAKDRGKRDGDISSQKGGTARTPDESQGQAGSGSGGSMALAASVHNQPVMHVHTIPKTANVCERPVEKSFQRGLFLSTQCSRVWSAGEDIHEYSGQLCASSAFVREWEKEEAFDITKRMCPHVVFLKGGVCVNARYYANLTRCVRRSCRANAEVVVCRVEDDAHKAVVGDLIRPESVTERHRISITLKDTRASGELTVVHVGARSGAQSLGVSADRAKQGTKERDGHVVGDTRKYGGGVSNKVEAQTADRDSGGNGTDGTHTGSESGRDTGLGNEHGSTVANNGSGVLAVSDKDGAGPEPEAGIEGRDRWNAPRVEVIPSTRTNTDTDMSTCTDADNPVNATMNTLTNAHAVLRTNADRTANSPVNVACKEEGTMEPGLVQSGLRVIVRAVATIKPGDEITIPFDYNYDVPAYVCTCACGAEDCVVLDSHRLKDLRRRVSLNTSSHAHRINSNNSYNNPHSGDGLTPQHSDSGVNSTYTSMPYAYINSPSAHIQAHVRMHRASDPYAHARHRDSMYSHDAALMRHDSAHTHAHAHEHSRNDDDMHASSGTPRGSVADILGPPRGRRLNMEEKKLLAILQTIKRMERQQQLQKINRDKREKEVRHLTTSAPGSVVTTPKVQSPSASRADLSSAPAPSVVVPKITRITVGKKGWMREIRKSSGNTSSSPVKNRSSTNAENVSISTAPMDTDEVSDTHRKSSATTAATTSTLANTNTSMNAGTHPRATADTTTTKPGSTKGAQIGAAAETTISANKRVGRKGSPGLVVSFRETLHRGPANREVSNKESAKDILLSDTNKIDTGKEREIVGSSTWLSVSSIAVDEGLSQEKLVAGTTAPHDSTICNDEQEAGDSRPGSGQNSTDKERGQIEPVKVQTSVTADDKTRAGNEEDGSSRPSSRREERHVVTVESGGNDEKMLAVGHGGQIGKSEAYNSAKDPSKELHIPVVAVLADTVKDSPKMKRRRDDRENSHSHSRSPTTRTAETGVSTNHSTITSHSTSSMHKKLKSSSGSRESNSAHRDTGSSGKLDGDQKKTLDEGRSSEPSKENGRGRSSSKSPAREGSGSRDKQGAINRNSGSEEARPGTGPSCTNKTSNANKTSTYVITTDMGGQTNISTHSLATPVSDNRTPDQISLTLAQGTSVGIGDLERQSKIPDRLTESRRDMHALGSSVSPEGTKRKAAPADLDQTASDTNKRSRSRYGTERQSSTEMSADANAGDAATTSDGSKNKSANSSNFENTGFQSDRRKGKNVQLSESPEKSAKQTSVDEKTDIGRDKDETLRKILCESGDASTKGAPGSGADSTSTDAVQMESVHKDLGSDTALGRATTQTAENNNASIQVGTKSSERTVQAQGEVAVANGQTSESRAGDSKRVSAAENPGRADTDRSSAAESKPATTGDLSDMVGQVLEPATTDGKTIQNTNTTDTSTKISTSKSTVADKKITPNSVTNVAPDAKTESESETEMHAHANASEICGTSALAGRSADAAVNKHTYTKPSDGGDEVPRKPTVISSNTDRSGGGTGAGVRLGNSSGLEIKRSLECSSGKGVGKPRRSISAPSRGSARQNSMYRSGSVSRESASAYSPKAARTDSVSKAHPVIKSKMISTTTIGLGSSSQQTKPSDRMSAVVGTEKRSSKLDTEQSDTIGGARAGGDKPRLSERSSSGAYSASAKNKVLRTSSGMVYKSFTDRERERSKLARSDSLPKARSGSASVPSRSSVASRLSSRTNSQSRRMLVGKTLDAPGSDLRAILLARKHTQEYSKPKLTHSLSSTSTGTPERSKMSSRYIGRDSTGRDSSGRDSGGASTNGSGRANTSRSIRRLSPSTNASTYTGTASTVGPHIASKADPTPGTAEGTYASTPVQPGAYGATTSQATTKSSVLPGKGAMTDSSSRIMRNSSLDRATSLRGQGKSSRRSRANSAMGQPGGSVAMATTVSTDLDSNLADVNSSSKTTSNTSQIVQASTHTVPSPTLLTKVANTSTRVTEEKVPASDASSEALARDLPTVVESKNTPAPSAPPASHPQVKKKLTLSELSARNRVLRESQAGKDKQ</sequence>
<accession>A0A0L0FM60</accession>
<feature type="non-terminal residue" evidence="8">
    <location>
        <position position="1"/>
    </location>
</feature>
<feature type="domain" description="SET" evidence="7">
    <location>
        <begin position="323"/>
        <end position="675"/>
    </location>
</feature>
<feature type="compositionally biased region" description="Polar residues" evidence="5">
    <location>
        <begin position="2126"/>
        <end position="2136"/>
    </location>
</feature>
<dbReference type="InterPro" id="IPR001965">
    <property type="entry name" value="Znf_PHD"/>
</dbReference>
<evidence type="ECO:0000256" key="3">
    <source>
        <dbReference type="ARBA" id="ARBA00022833"/>
    </source>
</evidence>
<evidence type="ECO:0000256" key="2">
    <source>
        <dbReference type="ARBA" id="ARBA00022771"/>
    </source>
</evidence>
<reference evidence="8 9" key="1">
    <citation type="submission" date="2011-02" db="EMBL/GenBank/DDBJ databases">
        <title>The Genome Sequence of Sphaeroforma arctica JP610.</title>
        <authorList>
            <consortium name="The Broad Institute Genome Sequencing Platform"/>
            <person name="Russ C."/>
            <person name="Cuomo C."/>
            <person name="Young S.K."/>
            <person name="Zeng Q."/>
            <person name="Gargeya S."/>
            <person name="Alvarado L."/>
            <person name="Berlin A."/>
            <person name="Chapman S.B."/>
            <person name="Chen Z."/>
            <person name="Freedman E."/>
            <person name="Gellesch M."/>
            <person name="Goldberg J."/>
            <person name="Griggs A."/>
            <person name="Gujja S."/>
            <person name="Heilman E."/>
            <person name="Heiman D."/>
            <person name="Howarth C."/>
            <person name="Mehta T."/>
            <person name="Neiman D."/>
            <person name="Pearson M."/>
            <person name="Roberts A."/>
            <person name="Saif S."/>
            <person name="Shea T."/>
            <person name="Shenoy N."/>
            <person name="Sisk P."/>
            <person name="Stolte C."/>
            <person name="Sykes S."/>
            <person name="White J."/>
            <person name="Yandava C."/>
            <person name="Burger G."/>
            <person name="Gray M.W."/>
            <person name="Holland P.W.H."/>
            <person name="King N."/>
            <person name="Lang F.B.F."/>
            <person name="Roger A.J."/>
            <person name="Ruiz-Trillo I."/>
            <person name="Haas B."/>
            <person name="Nusbaum C."/>
            <person name="Birren B."/>
        </authorList>
    </citation>
    <scope>NUCLEOTIDE SEQUENCE [LARGE SCALE GENOMIC DNA]</scope>
    <source>
        <strain evidence="8 9">JP610</strain>
    </source>
</reference>
<feature type="domain" description="Zinc finger PHD-type" evidence="6">
    <location>
        <begin position="20"/>
        <end position="64"/>
    </location>
</feature>
<evidence type="ECO:0000259" key="7">
    <source>
        <dbReference type="SMART" id="SM00317"/>
    </source>
</evidence>
<feature type="compositionally biased region" description="Polar residues" evidence="5">
    <location>
        <begin position="540"/>
        <end position="549"/>
    </location>
</feature>
<feature type="compositionally biased region" description="Polar residues" evidence="5">
    <location>
        <begin position="1480"/>
        <end position="1502"/>
    </location>
</feature>
<feature type="compositionally biased region" description="Basic and acidic residues" evidence="5">
    <location>
        <begin position="2045"/>
        <end position="2056"/>
    </location>
</feature>
<feature type="region of interest" description="Disordered" evidence="5">
    <location>
        <begin position="182"/>
        <end position="239"/>
    </location>
</feature>
<feature type="compositionally biased region" description="Basic and acidic residues" evidence="5">
    <location>
        <begin position="1406"/>
        <end position="1425"/>
    </location>
</feature>
<feature type="compositionally biased region" description="Basic and acidic residues" evidence="5">
    <location>
        <begin position="1516"/>
        <end position="1544"/>
    </location>
</feature>
<feature type="region of interest" description="Disordered" evidence="5">
    <location>
        <begin position="707"/>
        <end position="738"/>
    </location>
</feature>
<feature type="compositionally biased region" description="Polar residues" evidence="5">
    <location>
        <begin position="923"/>
        <end position="949"/>
    </location>
</feature>
<feature type="compositionally biased region" description="Basic and acidic residues" evidence="5">
    <location>
        <begin position="2296"/>
        <end position="2307"/>
    </location>
</feature>
<evidence type="ECO:0000256" key="5">
    <source>
        <dbReference type="SAM" id="MobiDB-lite"/>
    </source>
</evidence>
<dbReference type="SMART" id="SM00249">
    <property type="entry name" value="PHD"/>
    <property type="match status" value="1"/>
</dbReference>
<feature type="region of interest" description="Disordered" evidence="5">
    <location>
        <begin position="792"/>
        <end position="830"/>
    </location>
</feature>
<dbReference type="GO" id="GO:0034967">
    <property type="term" value="C:Set3 complex"/>
    <property type="evidence" value="ECO:0007669"/>
    <property type="project" value="TreeGrafter"/>
</dbReference>
<feature type="compositionally biased region" description="Polar residues" evidence="5">
    <location>
        <begin position="1362"/>
        <end position="1401"/>
    </location>
</feature>
<feature type="compositionally biased region" description="Polar residues" evidence="5">
    <location>
        <begin position="2145"/>
        <end position="2168"/>
    </location>
</feature>
<dbReference type="SMART" id="SM00317">
    <property type="entry name" value="SET"/>
    <property type="match status" value="1"/>
</dbReference>
<feature type="compositionally biased region" description="Low complexity" evidence="5">
    <location>
        <begin position="1677"/>
        <end position="1696"/>
    </location>
</feature>
<feature type="region of interest" description="Disordered" evidence="5">
    <location>
        <begin position="917"/>
        <end position="1004"/>
    </location>
</feature>
<feature type="compositionally biased region" description="Acidic residues" evidence="5">
    <location>
        <begin position="128"/>
        <end position="139"/>
    </location>
</feature>
<feature type="region of interest" description="Disordered" evidence="5">
    <location>
        <begin position="1741"/>
        <end position="2186"/>
    </location>
</feature>
<dbReference type="GO" id="GO:0070210">
    <property type="term" value="C:Rpd3L-Expanded complex"/>
    <property type="evidence" value="ECO:0007669"/>
    <property type="project" value="TreeGrafter"/>
</dbReference>
<feature type="region of interest" description="Disordered" evidence="5">
    <location>
        <begin position="2200"/>
        <end position="2307"/>
    </location>
</feature>
<dbReference type="SUPFAM" id="SSF57903">
    <property type="entry name" value="FYVE/PHD zinc finger"/>
    <property type="match status" value="1"/>
</dbReference>
<dbReference type="GO" id="GO:0006325">
    <property type="term" value="P:chromatin organization"/>
    <property type="evidence" value="ECO:0007669"/>
    <property type="project" value="UniProtKB-KW"/>
</dbReference>
<dbReference type="InterPro" id="IPR013083">
    <property type="entry name" value="Znf_RING/FYVE/PHD"/>
</dbReference>
<feature type="compositionally biased region" description="Low complexity" evidence="5">
    <location>
        <begin position="1236"/>
        <end position="1261"/>
    </location>
</feature>
<feature type="compositionally biased region" description="Basic and acidic residues" evidence="5">
    <location>
        <begin position="1276"/>
        <end position="1310"/>
    </location>
</feature>
<feature type="compositionally biased region" description="Basic and acidic residues" evidence="5">
    <location>
        <begin position="1889"/>
        <end position="1898"/>
    </location>
</feature>
<feature type="compositionally biased region" description="Polar residues" evidence="5">
    <location>
        <begin position="707"/>
        <end position="724"/>
    </location>
</feature>
<feature type="compositionally biased region" description="Basic and acidic residues" evidence="5">
    <location>
        <begin position="218"/>
        <end position="228"/>
    </location>
</feature>
<feature type="compositionally biased region" description="Polar residues" evidence="5">
    <location>
        <begin position="2215"/>
        <end position="2239"/>
    </location>
</feature>
<gene>
    <name evidence="8" type="ORF">SARC_09709</name>
</gene>
<organism evidence="8 9">
    <name type="scientific">Sphaeroforma arctica JP610</name>
    <dbReference type="NCBI Taxonomy" id="667725"/>
    <lineage>
        <taxon>Eukaryota</taxon>
        <taxon>Ichthyosporea</taxon>
        <taxon>Ichthyophonida</taxon>
        <taxon>Sphaeroforma</taxon>
    </lineage>
</organism>
<feature type="region of interest" description="Disordered" evidence="5">
    <location>
        <begin position="852"/>
        <end position="899"/>
    </location>
</feature>
<dbReference type="PANTHER" id="PTHR46462">
    <property type="entry name" value="UPSET, ISOFORM A"/>
    <property type="match status" value="1"/>
</dbReference>
<feature type="compositionally biased region" description="Low complexity" evidence="5">
    <location>
        <begin position="2024"/>
        <end position="2035"/>
    </location>
</feature>
<feature type="compositionally biased region" description="Basic and acidic residues" evidence="5">
    <location>
        <begin position="1626"/>
        <end position="1648"/>
    </location>
</feature>
<dbReference type="GeneID" id="25910213"/>
<feature type="region of interest" description="Disordered" evidence="5">
    <location>
        <begin position="471"/>
        <end position="573"/>
    </location>
</feature>
<protein>
    <recommendedName>
        <fullName evidence="10">SET domain-containing protein</fullName>
    </recommendedName>
</protein>
<feature type="compositionally biased region" description="Basic and acidic residues" evidence="5">
    <location>
        <begin position="479"/>
        <end position="498"/>
    </location>
</feature>
<dbReference type="SUPFAM" id="SSF82199">
    <property type="entry name" value="SET domain"/>
    <property type="match status" value="2"/>
</dbReference>
<feature type="compositionally biased region" description="Low complexity" evidence="5">
    <location>
        <begin position="1964"/>
        <end position="1984"/>
    </location>
</feature>
<dbReference type="GO" id="GO:0008270">
    <property type="term" value="F:zinc ion binding"/>
    <property type="evidence" value="ECO:0007669"/>
    <property type="project" value="UniProtKB-KW"/>
</dbReference>
<feature type="compositionally biased region" description="Polar residues" evidence="5">
    <location>
        <begin position="1586"/>
        <end position="1611"/>
    </location>
</feature>
<dbReference type="Pfam" id="PF20826">
    <property type="entry name" value="PHD_5"/>
    <property type="match status" value="1"/>
</dbReference>
<dbReference type="OrthoDB" id="20872at2759"/>
<feature type="compositionally biased region" description="Polar residues" evidence="5">
    <location>
        <begin position="869"/>
        <end position="888"/>
    </location>
</feature>
<keyword evidence="9" id="KW-1185">Reference proteome</keyword>
<feature type="compositionally biased region" description="Basic and acidic residues" evidence="5">
    <location>
        <begin position="792"/>
        <end position="809"/>
    </location>
</feature>
<dbReference type="eggNOG" id="KOG1844">
    <property type="taxonomic scope" value="Eukaryota"/>
</dbReference>
<evidence type="ECO:0008006" key="10">
    <source>
        <dbReference type="Google" id="ProtNLM"/>
    </source>
</evidence>
<evidence type="ECO:0000313" key="9">
    <source>
        <dbReference type="Proteomes" id="UP000054560"/>
    </source>
</evidence>
<feature type="compositionally biased region" description="Basic and acidic residues" evidence="5">
    <location>
        <begin position="1714"/>
        <end position="1725"/>
    </location>
</feature>
<feature type="compositionally biased region" description="Low complexity" evidence="5">
    <location>
        <begin position="2204"/>
        <end position="2214"/>
    </location>
</feature>
<dbReference type="EMBL" id="KQ242617">
    <property type="protein sequence ID" value="KNC77845.1"/>
    <property type="molecule type" value="Genomic_DNA"/>
</dbReference>
<feature type="compositionally biased region" description="Polar residues" evidence="5">
    <location>
        <begin position="1649"/>
        <end position="1659"/>
    </location>
</feature>
<dbReference type="STRING" id="667725.A0A0L0FM60"/>
<dbReference type="PANTHER" id="PTHR46462:SF3">
    <property type="entry name" value="UPSET, ISOFORM A"/>
    <property type="match status" value="1"/>
</dbReference>
<dbReference type="GO" id="GO:0006355">
    <property type="term" value="P:regulation of DNA-templated transcription"/>
    <property type="evidence" value="ECO:0007669"/>
    <property type="project" value="TreeGrafter"/>
</dbReference>
<feature type="compositionally biased region" description="Polar residues" evidence="5">
    <location>
        <begin position="1815"/>
        <end position="1840"/>
    </location>
</feature>
<feature type="compositionally biased region" description="Basic and acidic residues" evidence="5">
    <location>
        <begin position="1945"/>
        <end position="1962"/>
    </location>
</feature>
<dbReference type="Gene3D" id="2.170.270.10">
    <property type="entry name" value="SET domain"/>
    <property type="match status" value="2"/>
</dbReference>
<dbReference type="InterPro" id="IPR011011">
    <property type="entry name" value="Znf_FYVE_PHD"/>
</dbReference>
<keyword evidence="3" id="KW-0862">Zinc</keyword>
<feature type="compositionally biased region" description="Polar residues" evidence="5">
    <location>
        <begin position="2065"/>
        <end position="2094"/>
    </location>
</feature>
<feature type="compositionally biased region" description="Basic and acidic residues" evidence="5">
    <location>
        <begin position="1214"/>
        <end position="1232"/>
    </location>
</feature>
<feature type="compositionally biased region" description="Low complexity" evidence="5">
    <location>
        <begin position="963"/>
        <end position="1003"/>
    </location>
</feature>
<dbReference type="Proteomes" id="UP000054560">
    <property type="component" value="Unassembled WGS sequence"/>
</dbReference>
<dbReference type="InterPro" id="IPR046341">
    <property type="entry name" value="SET_dom_sf"/>
</dbReference>
<proteinExistence type="predicted"/>
<feature type="region of interest" description="Disordered" evidence="5">
    <location>
        <begin position="1094"/>
        <end position="1725"/>
    </location>
</feature>
<feature type="region of interest" description="Disordered" evidence="5">
    <location>
        <begin position="261"/>
        <end position="303"/>
    </location>
</feature>
<feature type="compositionally biased region" description="Basic and acidic residues" evidence="5">
    <location>
        <begin position="857"/>
        <end position="868"/>
    </location>
</feature>
<dbReference type="RefSeq" id="XP_014151747.1">
    <property type="nucleotide sequence ID" value="XM_014296272.1"/>
</dbReference>
<keyword evidence="4" id="KW-0156">Chromatin regulator</keyword>
<keyword evidence="2" id="KW-0863">Zinc-finger</keyword>